<proteinExistence type="predicted"/>
<gene>
    <name evidence="1" type="ORF">HBR001_LOCUS6019</name>
</gene>
<dbReference type="Proteomes" id="UP001162031">
    <property type="component" value="Unassembled WGS sequence"/>
</dbReference>
<reference evidence="1" key="1">
    <citation type="submission" date="2022-12" db="EMBL/GenBank/DDBJ databases">
        <authorList>
            <person name="Webb A."/>
        </authorList>
    </citation>
    <scope>NUCLEOTIDE SEQUENCE</scope>
    <source>
        <strain evidence="1">Hp1</strain>
    </source>
</reference>
<dbReference type="AlphaFoldDB" id="A0AAV0UAG2"/>
<comment type="caution">
    <text evidence="1">The sequence shown here is derived from an EMBL/GenBank/DDBJ whole genome shotgun (WGS) entry which is preliminary data.</text>
</comment>
<keyword evidence="2" id="KW-1185">Reference proteome</keyword>
<protein>
    <recommendedName>
        <fullName evidence="3">RxLR effector candidate protein</fullName>
    </recommendedName>
</protein>
<evidence type="ECO:0000313" key="1">
    <source>
        <dbReference type="EMBL" id="CAI5733996.1"/>
    </source>
</evidence>
<accession>A0AAV0UAG2</accession>
<organism evidence="1 2">
    <name type="scientific">Hyaloperonospora brassicae</name>
    <name type="common">Brassica downy mildew</name>
    <name type="synonym">Peronospora brassicae</name>
    <dbReference type="NCBI Taxonomy" id="162125"/>
    <lineage>
        <taxon>Eukaryota</taxon>
        <taxon>Sar</taxon>
        <taxon>Stramenopiles</taxon>
        <taxon>Oomycota</taxon>
        <taxon>Peronosporomycetes</taxon>
        <taxon>Peronosporales</taxon>
        <taxon>Peronosporaceae</taxon>
        <taxon>Hyaloperonospora</taxon>
    </lineage>
</organism>
<evidence type="ECO:0000313" key="2">
    <source>
        <dbReference type="Proteomes" id="UP001162031"/>
    </source>
</evidence>
<sequence>MRAIGLGSFCRQPSTAAATAAASSRTSTAPAAHGCRAKLLKRKKRTGHRSRGALLTRCSTRFSSQAEQSQFLLFCGSDNTSTSPAELVSSDGSTLASRFAQLQSPTAAQPALDRHMPVFFMPPLVAELPSSCRRL</sequence>
<dbReference type="EMBL" id="CANTFL010001211">
    <property type="protein sequence ID" value="CAI5733996.1"/>
    <property type="molecule type" value="Genomic_DNA"/>
</dbReference>
<name>A0AAV0UAG2_HYABA</name>
<evidence type="ECO:0008006" key="3">
    <source>
        <dbReference type="Google" id="ProtNLM"/>
    </source>
</evidence>